<gene>
    <name evidence="1" type="ORF">L202_07193</name>
</gene>
<evidence type="ECO:0000313" key="2">
    <source>
        <dbReference type="Proteomes" id="UP000094065"/>
    </source>
</evidence>
<comment type="caution">
    <text evidence="1">The sequence shown here is derived from an EMBL/GenBank/DDBJ whole genome shotgun (WGS) entry which is preliminary data.</text>
</comment>
<name>A0A1E3HHK3_9TREE</name>
<proteinExistence type="predicted"/>
<dbReference type="AlphaFoldDB" id="A0A1E3HHK3"/>
<evidence type="ECO:0000313" key="1">
    <source>
        <dbReference type="EMBL" id="ODN74891.1"/>
    </source>
</evidence>
<keyword evidence="2" id="KW-1185">Reference proteome</keyword>
<dbReference type="EMBL" id="AWGJ01000011">
    <property type="protein sequence ID" value="ODN74891.1"/>
    <property type="molecule type" value="Genomic_DNA"/>
</dbReference>
<sequence length="109" mass="11859">MTPGPGSNTPGDIRRESVLEAYGYRSSFNETAIHDQPIIYTEAEKVLPRHHWTHAEYLDYLSGLGVNFVVATPLKVDVLLARAAKFGWGAGEGVGVGNGRAGCWRSNVM</sequence>
<organism evidence="1 2">
    <name type="scientific">Cryptococcus amylolentus CBS 6039</name>
    <dbReference type="NCBI Taxonomy" id="1295533"/>
    <lineage>
        <taxon>Eukaryota</taxon>
        <taxon>Fungi</taxon>
        <taxon>Dikarya</taxon>
        <taxon>Basidiomycota</taxon>
        <taxon>Agaricomycotina</taxon>
        <taxon>Tremellomycetes</taxon>
        <taxon>Tremellales</taxon>
        <taxon>Cryptococcaceae</taxon>
        <taxon>Cryptococcus</taxon>
    </lineage>
</organism>
<protein>
    <submittedName>
        <fullName evidence="1">Uncharacterized protein</fullName>
    </submittedName>
</protein>
<accession>A0A1E3HHK3</accession>
<dbReference type="Proteomes" id="UP000094065">
    <property type="component" value="Unassembled WGS sequence"/>
</dbReference>
<dbReference type="GeneID" id="30158502"/>
<reference evidence="1 2" key="1">
    <citation type="submission" date="2016-06" db="EMBL/GenBank/DDBJ databases">
        <title>Evolution of pathogenesis and genome organization in the Tremellales.</title>
        <authorList>
            <person name="Cuomo C."/>
            <person name="Litvintseva A."/>
            <person name="Heitman J."/>
            <person name="Chen Y."/>
            <person name="Sun S."/>
            <person name="Springer D."/>
            <person name="Dromer F."/>
            <person name="Young S."/>
            <person name="Zeng Q."/>
            <person name="Chapman S."/>
            <person name="Gujja S."/>
            <person name="Saif S."/>
            <person name="Birren B."/>
        </authorList>
    </citation>
    <scope>NUCLEOTIDE SEQUENCE [LARGE SCALE GENOMIC DNA]</scope>
    <source>
        <strain evidence="1 2">CBS 6039</strain>
    </source>
</reference>
<dbReference type="RefSeq" id="XP_018990672.1">
    <property type="nucleotide sequence ID" value="XM_019141865.1"/>
</dbReference>